<feature type="compositionally biased region" description="Basic and acidic residues" evidence="1">
    <location>
        <begin position="218"/>
        <end position="232"/>
    </location>
</feature>
<dbReference type="Proteomes" id="UP000229498">
    <property type="component" value="Unassembled WGS sequence"/>
</dbReference>
<keyword evidence="3" id="KW-1185">Reference proteome</keyword>
<evidence type="ECO:0008006" key="4">
    <source>
        <dbReference type="Google" id="ProtNLM"/>
    </source>
</evidence>
<gene>
    <name evidence="2" type="ORF">CVT23_18665</name>
</gene>
<feature type="region of interest" description="Disordered" evidence="1">
    <location>
        <begin position="218"/>
        <end position="240"/>
    </location>
</feature>
<accession>A0A2M9FX84</accession>
<proteinExistence type="predicted"/>
<sequence>MTIPCWNGPPTPTFRWKRDRRAIRPRNRRRSPGFLAFRQALGEEECERHKIRRRNALMSAQFRSRVQDPVLERLYDYWSGKRSAVRLPGRRDIDPVEMRDLLRYVVLADLIDGERIRFRLVGTNMVDRWGSDFTGRHLDEIMFGDYRTYLEELFLETARDALPIFSTGRFRWDVGRAAETRRLFLPLASDGRTVDKILVGQTFTDEIAPPDSLKISEARPEEGEIFRARDDGDAIAAGRP</sequence>
<protein>
    <recommendedName>
        <fullName evidence="4">PAS domain-containing protein</fullName>
    </recommendedName>
</protein>
<dbReference type="OrthoDB" id="7354362at2"/>
<reference evidence="2 3" key="1">
    <citation type="submission" date="2017-11" db="EMBL/GenBank/DDBJ databases">
        <title>Draft genome sequence of Rhizobiales bacterium SY3-13.</title>
        <authorList>
            <person name="Sun C."/>
        </authorList>
    </citation>
    <scope>NUCLEOTIDE SEQUENCE [LARGE SCALE GENOMIC DNA]</scope>
    <source>
        <strain evidence="2 3">SY3-13</strain>
    </source>
</reference>
<dbReference type="EMBL" id="PHIG01000048">
    <property type="protein sequence ID" value="PJK28063.1"/>
    <property type="molecule type" value="Genomic_DNA"/>
</dbReference>
<evidence type="ECO:0000313" key="2">
    <source>
        <dbReference type="EMBL" id="PJK28063.1"/>
    </source>
</evidence>
<organism evidence="2 3">
    <name type="scientific">Minwuia thermotolerans</name>
    <dbReference type="NCBI Taxonomy" id="2056226"/>
    <lineage>
        <taxon>Bacteria</taxon>
        <taxon>Pseudomonadati</taxon>
        <taxon>Pseudomonadota</taxon>
        <taxon>Alphaproteobacteria</taxon>
        <taxon>Minwuiales</taxon>
        <taxon>Minwuiaceae</taxon>
        <taxon>Minwuia</taxon>
    </lineage>
</organism>
<evidence type="ECO:0000313" key="3">
    <source>
        <dbReference type="Proteomes" id="UP000229498"/>
    </source>
</evidence>
<dbReference type="Pfam" id="PF07310">
    <property type="entry name" value="PAS_5"/>
    <property type="match status" value="1"/>
</dbReference>
<name>A0A2M9FX84_9PROT</name>
<dbReference type="AlphaFoldDB" id="A0A2M9FX84"/>
<dbReference type="InterPro" id="IPR009922">
    <property type="entry name" value="DUF1457"/>
</dbReference>
<evidence type="ECO:0000256" key="1">
    <source>
        <dbReference type="SAM" id="MobiDB-lite"/>
    </source>
</evidence>
<comment type="caution">
    <text evidence="2">The sequence shown here is derived from an EMBL/GenBank/DDBJ whole genome shotgun (WGS) entry which is preliminary data.</text>
</comment>